<dbReference type="Pfam" id="PF20408">
    <property type="entry name" value="Abhydrolase_11"/>
    <property type="match status" value="1"/>
</dbReference>
<dbReference type="EMBL" id="JACBZX010000001">
    <property type="protein sequence ID" value="NYG37377.1"/>
    <property type="molecule type" value="Genomic_DNA"/>
</dbReference>
<dbReference type="AlphaFoldDB" id="A0A852X4K2"/>
<dbReference type="InterPro" id="IPR026555">
    <property type="entry name" value="NSL3/Tex30"/>
</dbReference>
<dbReference type="Proteomes" id="UP000592181">
    <property type="component" value="Unassembled WGS sequence"/>
</dbReference>
<dbReference type="InterPro" id="IPR046879">
    <property type="entry name" value="KANL3/Tex30_Abhydrolase"/>
</dbReference>
<evidence type="ECO:0000313" key="4">
    <source>
        <dbReference type="Proteomes" id="UP000592181"/>
    </source>
</evidence>
<dbReference type="PANTHER" id="PTHR13136">
    <property type="entry name" value="TESTIS DEVELOPMENT PROTEIN PRTD"/>
    <property type="match status" value="1"/>
</dbReference>
<sequence>MSPGARTSGNDETRVIETTDVETPTGPARLHHHRARAPEHGTVVLGHGAGGGIGAVDLVALAEALPAAGWSVVLVEMPWRVAGKKMAPPPRRLDEGWLPVLDVATASLSGRLVVGGRSAGARVACRTAAQVGAEAVLALSFPLVPPGKGPEKSRIGELTTPGEHGLPVLVVQGATDPFGRPEQVRAAVTEIGATGVTVAGVPGAHSFRGAQDALVEATLAFLGELDRGEV</sequence>
<organism evidence="3 4">
    <name type="scientific">Janibacter alkaliphilus</name>
    <dbReference type="NCBI Taxonomy" id="1069963"/>
    <lineage>
        <taxon>Bacteria</taxon>
        <taxon>Bacillati</taxon>
        <taxon>Actinomycetota</taxon>
        <taxon>Actinomycetes</taxon>
        <taxon>Micrococcales</taxon>
        <taxon>Intrasporangiaceae</taxon>
        <taxon>Janibacter</taxon>
    </lineage>
</organism>
<dbReference type="Gene3D" id="3.40.50.1820">
    <property type="entry name" value="alpha/beta hydrolase"/>
    <property type="match status" value="1"/>
</dbReference>
<evidence type="ECO:0000259" key="2">
    <source>
        <dbReference type="Pfam" id="PF20408"/>
    </source>
</evidence>
<proteinExistence type="predicted"/>
<protein>
    <recommendedName>
        <fullName evidence="2">KANL3/Tex30 alpha/beta hydrolase-like domain-containing protein</fullName>
    </recommendedName>
</protein>
<evidence type="ECO:0000313" key="3">
    <source>
        <dbReference type="EMBL" id="NYG37377.1"/>
    </source>
</evidence>
<reference evidence="3 4" key="1">
    <citation type="submission" date="2020-07" db="EMBL/GenBank/DDBJ databases">
        <title>Sequencing the genomes of 1000 actinobacteria strains.</title>
        <authorList>
            <person name="Klenk H.-P."/>
        </authorList>
    </citation>
    <scope>NUCLEOTIDE SEQUENCE [LARGE SCALE GENOMIC DNA]</scope>
    <source>
        <strain evidence="3 4">DSM 24723</strain>
    </source>
</reference>
<feature type="region of interest" description="Disordered" evidence="1">
    <location>
        <begin position="1"/>
        <end position="31"/>
    </location>
</feature>
<accession>A0A852X4K2</accession>
<dbReference type="RefSeq" id="WP_218875272.1">
    <property type="nucleotide sequence ID" value="NZ_JACBZX010000001.1"/>
</dbReference>
<evidence type="ECO:0000256" key="1">
    <source>
        <dbReference type="SAM" id="MobiDB-lite"/>
    </source>
</evidence>
<name>A0A852X4K2_9MICO</name>
<feature type="domain" description="KANL3/Tex30 alpha/beta hydrolase-like" evidence="2">
    <location>
        <begin position="41"/>
        <end position="208"/>
    </location>
</feature>
<gene>
    <name evidence="3" type="ORF">BJY28_001846</name>
</gene>
<comment type="caution">
    <text evidence="3">The sequence shown here is derived from an EMBL/GenBank/DDBJ whole genome shotgun (WGS) entry which is preliminary data.</text>
</comment>
<keyword evidence="4" id="KW-1185">Reference proteome</keyword>
<dbReference type="SUPFAM" id="SSF53474">
    <property type="entry name" value="alpha/beta-Hydrolases"/>
    <property type="match status" value="1"/>
</dbReference>
<dbReference type="InterPro" id="IPR029058">
    <property type="entry name" value="AB_hydrolase_fold"/>
</dbReference>
<dbReference type="PANTHER" id="PTHR13136:SF11">
    <property type="entry name" value="TESTIS-EXPRESSED PROTEIN 30"/>
    <property type="match status" value="1"/>
</dbReference>